<keyword evidence="2" id="KW-1185">Reference proteome</keyword>
<dbReference type="RefSeq" id="WP_379711442.1">
    <property type="nucleotide sequence ID" value="NZ_JBHTBS010000003.1"/>
</dbReference>
<evidence type="ECO:0000313" key="2">
    <source>
        <dbReference type="Proteomes" id="UP001596472"/>
    </source>
</evidence>
<reference evidence="2" key="1">
    <citation type="journal article" date="2019" name="Int. J. Syst. Evol. Microbiol.">
        <title>The Global Catalogue of Microorganisms (GCM) 10K type strain sequencing project: providing services to taxonomists for standard genome sequencing and annotation.</title>
        <authorList>
            <consortium name="The Broad Institute Genomics Platform"/>
            <consortium name="The Broad Institute Genome Sequencing Center for Infectious Disease"/>
            <person name="Wu L."/>
            <person name="Ma J."/>
        </authorList>
    </citation>
    <scope>NUCLEOTIDE SEQUENCE [LARGE SCALE GENOMIC DNA]</scope>
    <source>
        <strain evidence="2">CGMCC 4.1467</strain>
    </source>
</reference>
<evidence type="ECO:0000313" key="1">
    <source>
        <dbReference type="EMBL" id="MFC7337291.1"/>
    </source>
</evidence>
<comment type="caution">
    <text evidence="1">The sequence shown here is derived from an EMBL/GenBank/DDBJ whole genome shotgun (WGS) entry which is preliminary data.</text>
</comment>
<proteinExistence type="predicted"/>
<dbReference type="Proteomes" id="UP001596472">
    <property type="component" value="Unassembled WGS sequence"/>
</dbReference>
<organism evidence="1 2">
    <name type="scientific">Haloferula chungangensis</name>
    <dbReference type="NCBI Taxonomy" id="1048331"/>
    <lineage>
        <taxon>Bacteria</taxon>
        <taxon>Pseudomonadati</taxon>
        <taxon>Verrucomicrobiota</taxon>
        <taxon>Verrucomicrobiia</taxon>
        <taxon>Verrucomicrobiales</taxon>
        <taxon>Verrucomicrobiaceae</taxon>
        <taxon>Haloferula</taxon>
    </lineage>
</organism>
<name>A0ABW2L4M5_9BACT</name>
<dbReference type="NCBIfam" id="NF047558">
    <property type="entry name" value="TPR_END_plus"/>
    <property type="match status" value="1"/>
</dbReference>
<protein>
    <submittedName>
        <fullName evidence="1">Tetratricopeptide repeat protein</fullName>
    </submittedName>
</protein>
<dbReference type="EMBL" id="JBHTBS010000003">
    <property type="protein sequence ID" value="MFC7337291.1"/>
    <property type="molecule type" value="Genomic_DNA"/>
</dbReference>
<gene>
    <name evidence="1" type="ORF">ACFQY0_08905</name>
</gene>
<sequence>MDAETARQVMAVQGYTELGLFDVALEELGLIDQDLDIANILRCDLFSRQSRWAEMGELAKRLARSDPDSPQWWISWAYAVRRLETIDAAREILIEARKSHPKEPIIIYNLACYASVSGELEEARQLLDQAIALDKTCQEMAVKDSDLEALFRD</sequence>
<dbReference type="Gene3D" id="1.25.40.10">
    <property type="entry name" value="Tetratricopeptide repeat domain"/>
    <property type="match status" value="1"/>
</dbReference>
<accession>A0ABW2L4M5</accession>
<dbReference type="InterPro" id="IPR011990">
    <property type="entry name" value="TPR-like_helical_dom_sf"/>
</dbReference>
<dbReference type="SUPFAM" id="SSF48452">
    <property type="entry name" value="TPR-like"/>
    <property type="match status" value="1"/>
</dbReference>